<evidence type="ECO:0000256" key="5">
    <source>
        <dbReference type="ARBA" id="ARBA00022536"/>
    </source>
</evidence>
<dbReference type="SUPFAM" id="SSF57196">
    <property type="entry name" value="EGF/Laminin"/>
    <property type="match status" value="1"/>
</dbReference>
<evidence type="ECO:0000313" key="19">
    <source>
        <dbReference type="EMBL" id="KAF0036839.1"/>
    </source>
</evidence>
<evidence type="ECO:0000256" key="9">
    <source>
        <dbReference type="ARBA" id="ARBA00023157"/>
    </source>
</evidence>
<evidence type="ECO:0000259" key="18">
    <source>
        <dbReference type="PROSITE" id="PS50238"/>
    </source>
</evidence>
<dbReference type="SMART" id="SM00179">
    <property type="entry name" value="EGF_CA"/>
    <property type="match status" value="3"/>
</dbReference>
<proteinExistence type="predicted"/>
<keyword evidence="2" id="KW-0343">GTPase activation</keyword>
<dbReference type="InterPro" id="IPR000742">
    <property type="entry name" value="EGF"/>
</dbReference>
<keyword evidence="9 14" id="KW-1015">Disulfide bond</keyword>
<feature type="disulfide bond" evidence="14">
    <location>
        <begin position="1646"/>
        <end position="1655"/>
    </location>
</feature>
<sequence length="1744" mass="192345">MAADRDVEENTQNRSDSACSMVIDHHDRSPGGSSRAGRPPVIFNPDFFVEKLRHESPDVFLELVLSNITRLIDLPGTEFSQLLGDEAPKTPTGGNGGFFRSFNFLKRKDKGVVFGTPLTESCIAQIYQLIEYLSKNLHVEGLFRVPGNSVRQQTLRELLNGGADVDLESGDFHPNDVATLLKTFLGELPEPLLTHRHFHAHLKIADMTLFDDHGNKTTVPNKERQIEALQLLFLLLPQANRSLLKLLLDLLYHTARQQDKNKMSAFNLALMFAPHVLWPRHMTAGDLKDNLKKLNSSMSFLIKHSQKLFRAPVYLREYARVHFSGTKALHTKDDLELLAASGSPAPRSALPLKRTAALGPGSQESPAQQYTEEALKELFRHVHHNMPDSAKKKKLVRQLVKQTTSGTPPTNEHHQGAPSKKHPRSRSFGGLIKRKARGEDRRVRHVSPEAVNRAGRKAGKENVILRSVNSPLNGPVLGKVGLVVKNPDFAFTENKALKVSKRIPVVTLHSLSVFFPVTVTAQYVVSKVQDEEMTTRLYRSDLNGNNLTLVAKSDFSGLKHLRVLSGRNVWESESAEQPEGTERRVSAAVTHEPPRGACSVSVSVRFTTGRGGGGVCDLLTCKPRALWEEAGRAVGLRLNKNHLIQLPELLFQKNEALSRLDLSENGIQAIPRRAFRGATDLKNLQLDKNHISCIEEGAFRALRSLEVLTLNNNNISSIPVSSFNHMPKLRTFRLHSNSLRCDCHLAWLSPWLRQRPALGLYTQCSSPPTLRGLNLAELRKNDFACSGHGGSAFVQPCSLASGSCPPMCSCSNNIVDCRGRGLTAIPAHLPEAMTEIRLEQNGIKSVPPGAFTSYKKLRRIDLSNNQISEIAPDAFHGLKALNSLVLYGNKITELPGGVFDGLASLELLLLNANKIHCIRATVFKDLENMALLSLYDNKIQSLAKGTFSSLHSIQTLHLAQNPFVCDCNVKWLADFLRSNPIETSGARCASPRRLANKRIAQIKSNKRLNNNDLSVLEATGAFKGLSQLKKINLSNNKISDIEDGAFDGASSVVELHLTANHLESVRGSMLKGMEGLRMLCIHNGSFSGLTNVRLLSLYDNQLSTILPGAFDTLPNLSTLNLLANPFNCDCRLSWFGAWLRSRRIVTGNPRCQGPAFLREIPLQDVAVPDFRCEDGSVLDDSRCAPGPQCPNQCTCMDTVVRCSNKHLQGLPRGLPRNVTELYLDGNQFTSVPKDLASFKYLQLVDLSNNKISSLSDDSFSNMSQLTTLAIGANPLYCDCRLLWLSDWVKSGYKEPGIARCAGPRGMEGKLLLTTPADKFQCLVVSVLQLCVCIRFPRDFLRRERGRLSGPRVRERRHLCGRRRELHLLVFSELHRCVCIPGWVGPDCGIDYDECVDHRCQNGAQCVDHLDGYSCVCAQGYSGPLCEVALVAAPPSPCQLARCQNGAACAEKTGGGAACQCLPGFEGPRCEKLVSVNFVDRDSYVELQDVKNWPQANITLQTLNASSFHGCIRNLYINHELQDFTRSHMKPGVVPGCQACRKLYCLHGICQPDAAQVRDGQVDARRPLAYVQRSISNPLLVLMLYTCLKCVNGACVALDAQTYRCECAEGYRGALCNLQGEPAAACQGLQCLHGQCEQTEEGESCVCERGYTGAGCDIESPCRGEQVRDYHRLQRGAVLCQTSKTFSWVECRGRCQAGAGPPGGGAPCCAPLRVRRRRLAFECDDGTSFAQDVEKPVECGCKECV</sequence>
<dbReference type="InterPro" id="IPR000372">
    <property type="entry name" value="LRRNT"/>
</dbReference>
<dbReference type="PROSITE" id="PS51450">
    <property type="entry name" value="LRR"/>
    <property type="match status" value="4"/>
</dbReference>
<organism evidence="19 20">
    <name type="scientific">Scophthalmus maximus</name>
    <name type="common">Turbot</name>
    <name type="synonym">Psetta maxima</name>
    <dbReference type="NCBI Taxonomy" id="52904"/>
    <lineage>
        <taxon>Eukaryota</taxon>
        <taxon>Metazoa</taxon>
        <taxon>Chordata</taxon>
        <taxon>Craniata</taxon>
        <taxon>Vertebrata</taxon>
        <taxon>Euteleostomi</taxon>
        <taxon>Actinopterygii</taxon>
        <taxon>Neopterygii</taxon>
        <taxon>Teleostei</taxon>
        <taxon>Neoteleostei</taxon>
        <taxon>Acanthomorphata</taxon>
        <taxon>Carangaria</taxon>
        <taxon>Pleuronectiformes</taxon>
        <taxon>Pleuronectoidei</taxon>
        <taxon>Scophthalmidae</taxon>
        <taxon>Scophthalmus</taxon>
    </lineage>
</organism>
<accession>A0A6A4SVZ0</accession>
<dbReference type="InterPro" id="IPR006207">
    <property type="entry name" value="Cys_knot_C"/>
</dbReference>
<dbReference type="SUPFAM" id="SSF49899">
    <property type="entry name" value="Concanavalin A-like lectins/glucanases"/>
    <property type="match status" value="1"/>
</dbReference>
<dbReference type="Gene3D" id="2.10.25.10">
    <property type="entry name" value="Laminin"/>
    <property type="match status" value="3"/>
</dbReference>
<gene>
    <name evidence="19" type="ORF">F2P81_009713</name>
</gene>
<evidence type="ECO:0000256" key="11">
    <source>
        <dbReference type="ARBA" id="ARBA00055252"/>
    </source>
</evidence>
<comment type="caution">
    <text evidence="14">Lacks conserved residue(s) required for the propagation of feature annotation.</text>
</comment>
<dbReference type="GO" id="GO:0005509">
    <property type="term" value="F:calcium ion binding"/>
    <property type="evidence" value="ECO:0007669"/>
    <property type="project" value="InterPro"/>
</dbReference>
<evidence type="ECO:0000256" key="15">
    <source>
        <dbReference type="SAM" id="MobiDB-lite"/>
    </source>
</evidence>
<name>A0A6A4SVZ0_SCOMX</name>
<dbReference type="InterPro" id="IPR001611">
    <property type="entry name" value="Leu-rich_rpt"/>
</dbReference>
<feature type="domain" description="EGF-like" evidence="17">
    <location>
        <begin position="1433"/>
        <end position="1470"/>
    </location>
</feature>
<dbReference type="InterPro" id="IPR032675">
    <property type="entry name" value="LRR_dom_sf"/>
</dbReference>
<dbReference type="PROSITE" id="PS00010">
    <property type="entry name" value="ASX_HYDROXYL"/>
    <property type="match status" value="1"/>
</dbReference>
<keyword evidence="3" id="KW-0217">Developmental protein</keyword>
<dbReference type="PROSITE" id="PS50238">
    <property type="entry name" value="RHOGAP"/>
    <property type="match status" value="1"/>
</dbReference>
<dbReference type="Proteomes" id="UP000438429">
    <property type="component" value="Unassembled WGS sequence"/>
</dbReference>
<comment type="function">
    <text evidence="11">GTPase activator for the Rho-type GTPases by converting them to an inactive GDP-bound state.</text>
</comment>
<comment type="subcellular location">
    <subcellularLocation>
        <location evidence="1">Secreted</location>
    </subcellularLocation>
</comment>
<dbReference type="FunFam" id="2.10.25.10:FF:000045">
    <property type="entry name" value="Slit guidance ligand 2"/>
    <property type="match status" value="1"/>
</dbReference>
<dbReference type="FunFam" id="3.80.10.10:FF:002634">
    <property type="entry name" value="Slit homolog 1b (Drosophila)"/>
    <property type="match status" value="1"/>
</dbReference>
<evidence type="ECO:0000313" key="20">
    <source>
        <dbReference type="Proteomes" id="UP000438429"/>
    </source>
</evidence>
<dbReference type="SMART" id="SM00013">
    <property type="entry name" value="LRRNT"/>
    <property type="match status" value="2"/>
</dbReference>
<dbReference type="GO" id="GO:0007165">
    <property type="term" value="P:signal transduction"/>
    <property type="evidence" value="ECO:0007669"/>
    <property type="project" value="InterPro"/>
</dbReference>
<dbReference type="FunFam" id="1.10.555.10:FF:000022">
    <property type="entry name" value="rho GTPase-activating protein 19"/>
    <property type="match status" value="1"/>
</dbReference>
<evidence type="ECO:0000256" key="7">
    <source>
        <dbReference type="ARBA" id="ARBA00022729"/>
    </source>
</evidence>
<feature type="disulfide bond" evidence="14">
    <location>
        <begin position="1416"/>
        <end position="1425"/>
    </location>
</feature>
<dbReference type="SUPFAM" id="SSF52058">
    <property type="entry name" value="L domain-like"/>
    <property type="match status" value="3"/>
</dbReference>
<dbReference type="InterPro" id="IPR000152">
    <property type="entry name" value="EGF-type_Asp/Asn_hydroxyl_site"/>
</dbReference>
<dbReference type="SMART" id="SM00368">
    <property type="entry name" value="LRR_RI"/>
    <property type="match status" value="3"/>
</dbReference>
<dbReference type="InterPro" id="IPR000483">
    <property type="entry name" value="Cys-rich_flank_reg_C"/>
</dbReference>
<evidence type="ECO:0000259" key="17">
    <source>
        <dbReference type="PROSITE" id="PS50026"/>
    </source>
</evidence>
<dbReference type="Gene3D" id="1.10.555.10">
    <property type="entry name" value="Rho GTPase activation protein"/>
    <property type="match status" value="1"/>
</dbReference>
<dbReference type="PROSITE" id="PS01186">
    <property type="entry name" value="EGF_2"/>
    <property type="match status" value="5"/>
</dbReference>
<feature type="domain" description="EGF-like" evidence="17">
    <location>
        <begin position="1390"/>
        <end position="1426"/>
    </location>
</feature>
<dbReference type="SMART" id="SM00181">
    <property type="entry name" value="EGF"/>
    <property type="match status" value="4"/>
</dbReference>
<evidence type="ECO:0000256" key="2">
    <source>
        <dbReference type="ARBA" id="ARBA00022468"/>
    </source>
</evidence>
<comment type="caution">
    <text evidence="19">The sequence shown here is derived from an EMBL/GenBank/DDBJ whole genome shotgun (WGS) entry which is preliminary data.</text>
</comment>
<dbReference type="InterPro" id="IPR050541">
    <property type="entry name" value="LRR_TM_domain-containing"/>
</dbReference>
<dbReference type="GO" id="GO:0005576">
    <property type="term" value="C:extracellular region"/>
    <property type="evidence" value="ECO:0007669"/>
    <property type="project" value="UniProtKB-SubCell"/>
</dbReference>
<evidence type="ECO:0000256" key="3">
    <source>
        <dbReference type="ARBA" id="ARBA00022473"/>
    </source>
</evidence>
<dbReference type="GO" id="GO:0005886">
    <property type="term" value="C:plasma membrane"/>
    <property type="evidence" value="ECO:0007669"/>
    <property type="project" value="TreeGrafter"/>
</dbReference>
<feature type="domain" description="Rho-GAP" evidence="18">
    <location>
        <begin position="116"/>
        <end position="309"/>
    </location>
</feature>
<dbReference type="Pfam" id="PF01462">
    <property type="entry name" value="LRRNT"/>
    <property type="match status" value="2"/>
</dbReference>
<dbReference type="SMART" id="SM00082">
    <property type="entry name" value="LRRCT"/>
    <property type="match status" value="4"/>
</dbReference>
<dbReference type="Pfam" id="PF00620">
    <property type="entry name" value="RhoGAP"/>
    <property type="match status" value="1"/>
</dbReference>
<dbReference type="PROSITE" id="PS01187">
    <property type="entry name" value="EGF_CA"/>
    <property type="match status" value="1"/>
</dbReference>
<dbReference type="SMART" id="SM00041">
    <property type="entry name" value="CT"/>
    <property type="match status" value="1"/>
</dbReference>
<dbReference type="Gene3D" id="2.60.120.200">
    <property type="match status" value="1"/>
</dbReference>
<evidence type="ECO:0000259" key="16">
    <source>
        <dbReference type="PROSITE" id="PS01225"/>
    </source>
</evidence>
<keyword evidence="10" id="KW-0325">Glycoprotein</keyword>
<dbReference type="InterPro" id="IPR047941">
    <property type="entry name" value="ARHGAP19_RhoGAP"/>
</dbReference>
<feature type="domain" description="EGF-like" evidence="17">
    <location>
        <begin position="1621"/>
        <end position="1656"/>
    </location>
</feature>
<dbReference type="SMART" id="SM00324">
    <property type="entry name" value="RhoGAP"/>
    <property type="match status" value="1"/>
</dbReference>
<dbReference type="CDD" id="cd00054">
    <property type="entry name" value="EGF_CA"/>
    <property type="match status" value="2"/>
</dbReference>
<dbReference type="PROSITE" id="PS50026">
    <property type="entry name" value="EGF_3"/>
    <property type="match status" value="3"/>
</dbReference>
<evidence type="ECO:0000256" key="4">
    <source>
        <dbReference type="ARBA" id="ARBA00022525"/>
    </source>
</evidence>
<dbReference type="InterPro" id="IPR000198">
    <property type="entry name" value="RhoGAP_dom"/>
</dbReference>
<dbReference type="PROSITE" id="PS01225">
    <property type="entry name" value="CTCK_2"/>
    <property type="match status" value="1"/>
</dbReference>
<evidence type="ECO:0000256" key="8">
    <source>
        <dbReference type="ARBA" id="ARBA00022737"/>
    </source>
</evidence>
<evidence type="ECO:0000256" key="14">
    <source>
        <dbReference type="PROSITE-ProRule" id="PRU00076"/>
    </source>
</evidence>
<keyword evidence="4" id="KW-0964">Secreted</keyword>
<dbReference type="InterPro" id="IPR008936">
    <property type="entry name" value="Rho_GTPase_activation_prot"/>
</dbReference>
<dbReference type="GO" id="GO:0007399">
    <property type="term" value="P:nervous system development"/>
    <property type="evidence" value="ECO:0007669"/>
    <property type="project" value="UniProtKB-ARBA"/>
</dbReference>
<dbReference type="FunFam" id="3.80.10.10:FF:000039">
    <property type="entry name" value="slit homolog 2 protein isoform X2"/>
    <property type="match status" value="1"/>
</dbReference>
<feature type="disulfide bond" evidence="14">
    <location>
        <begin position="1625"/>
        <end position="1635"/>
    </location>
</feature>
<dbReference type="SMART" id="SM00365">
    <property type="entry name" value="LRR_SD22"/>
    <property type="match status" value="5"/>
</dbReference>
<evidence type="ECO:0000256" key="6">
    <source>
        <dbReference type="ARBA" id="ARBA00022614"/>
    </source>
</evidence>
<evidence type="ECO:0000256" key="12">
    <source>
        <dbReference type="ARBA" id="ARBA00070235"/>
    </source>
</evidence>
<dbReference type="PROSITE" id="PS01185">
    <property type="entry name" value="CTCK_1"/>
    <property type="match status" value="1"/>
</dbReference>
<dbReference type="SMART" id="SM00369">
    <property type="entry name" value="LRR_TYP"/>
    <property type="match status" value="13"/>
</dbReference>
<keyword evidence="5 14" id="KW-0245">EGF-like domain</keyword>
<dbReference type="Gene3D" id="3.80.10.10">
    <property type="entry name" value="Ribonuclease Inhibitor"/>
    <property type="match status" value="5"/>
</dbReference>
<keyword evidence="7" id="KW-0732">Signal</keyword>
<dbReference type="InterPro" id="IPR001881">
    <property type="entry name" value="EGF-like_Ca-bd_dom"/>
</dbReference>
<dbReference type="InterPro" id="IPR018097">
    <property type="entry name" value="EGF_Ca-bd_CS"/>
</dbReference>
<feature type="domain" description="CTCK" evidence="16">
    <location>
        <begin position="1661"/>
        <end position="1744"/>
    </location>
</feature>
<feature type="disulfide bond" evidence="14">
    <location>
        <begin position="1460"/>
        <end position="1469"/>
    </location>
</feature>
<dbReference type="GO" id="GO:0005096">
    <property type="term" value="F:GTPase activator activity"/>
    <property type="evidence" value="ECO:0007669"/>
    <property type="project" value="UniProtKB-KW"/>
</dbReference>
<dbReference type="FunFam" id="3.80.10.10:FF:000002">
    <property type="entry name" value="Slit guidance ligand 2"/>
    <property type="match status" value="2"/>
</dbReference>
<dbReference type="InterPro" id="IPR013320">
    <property type="entry name" value="ConA-like_dom_sf"/>
</dbReference>
<evidence type="ECO:0000256" key="1">
    <source>
        <dbReference type="ARBA" id="ARBA00004613"/>
    </source>
</evidence>
<dbReference type="CDD" id="cd04392">
    <property type="entry name" value="RhoGAP_ARHGAP19"/>
    <property type="match status" value="1"/>
</dbReference>
<dbReference type="Pfam" id="PF00008">
    <property type="entry name" value="EGF"/>
    <property type="match status" value="1"/>
</dbReference>
<reference evidence="19 20" key="1">
    <citation type="submission" date="2019-06" db="EMBL/GenBank/DDBJ databases">
        <title>Draft genomes of female and male turbot (Scophthalmus maximus).</title>
        <authorList>
            <person name="Xu H."/>
            <person name="Xu X.-W."/>
            <person name="Shao C."/>
            <person name="Chen S."/>
        </authorList>
    </citation>
    <scope>NUCLEOTIDE SEQUENCE [LARGE SCALE GENOMIC DNA]</scope>
    <source>
        <strain evidence="19">Ysfricsl-2016a</strain>
        <tissue evidence="19">Blood</tissue>
    </source>
</reference>
<feature type="region of interest" description="Disordered" evidence="15">
    <location>
        <begin position="388"/>
        <end position="445"/>
    </location>
</feature>
<dbReference type="Pfam" id="PF01463">
    <property type="entry name" value="LRRCT"/>
    <property type="match status" value="4"/>
</dbReference>
<dbReference type="PANTHER" id="PTHR24369">
    <property type="entry name" value="ANTIGEN BSP, PUTATIVE-RELATED"/>
    <property type="match status" value="1"/>
</dbReference>
<dbReference type="EMBL" id="VEVO01000009">
    <property type="protein sequence ID" value="KAF0036839.1"/>
    <property type="molecule type" value="Genomic_DNA"/>
</dbReference>
<keyword evidence="8" id="KW-0677">Repeat</keyword>
<feature type="region of interest" description="Disordered" evidence="15">
    <location>
        <begin position="1"/>
        <end position="37"/>
    </location>
</feature>
<dbReference type="SUPFAM" id="SSF48350">
    <property type="entry name" value="GTPase activation domain, GAP"/>
    <property type="match status" value="1"/>
</dbReference>
<dbReference type="PANTHER" id="PTHR24369:SF196">
    <property type="entry name" value="RETICULON 4 RECEPTOR LIKE 1"/>
    <property type="match status" value="1"/>
</dbReference>
<dbReference type="Pfam" id="PF13855">
    <property type="entry name" value="LRR_8"/>
    <property type="match status" value="6"/>
</dbReference>
<dbReference type="PROSITE" id="PS00022">
    <property type="entry name" value="EGF_1"/>
    <property type="match status" value="5"/>
</dbReference>
<dbReference type="InterPro" id="IPR003591">
    <property type="entry name" value="Leu-rich_rpt_typical-subtyp"/>
</dbReference>
<keyword evidence="6" id="KW-0433">Leucine-rich repeat</keyword>
<evidence type="ECO:0000256" key="10">
    <source>
        <dbReference type="ARBA" id="ARBA00023180"/>
    </source>
</evidence>
<evidence type="ECO:0000256" key="13">
    <source>
        <dbReference type="ARBA" id="ARBA00083391"/>
    </source>
</evidence>
<protein>
    <recommendedName>
        <fullName evidence="12">Rho GTPase-activating protein 19</fullName>
    </recommendedName>
    <alternativeName>
        <fullName evidence="13">Rho-type GTPase-activating protein 19</fullName>
    </alternativeName>
</protein>